<feature type="active site" evidence="3">
    <location>
        <position position="253"/>
    </location>
</feature>
<organism evidence="6 7">
    <name type="scientific">Mycolicibacterium gadium</name>
    <name type="common">Mycobacterium gadium</name>
    <dbReference type="NCBI Taxonomy" id="1794"/>
    <lineage>
        <taxon>Bacteria</taxon>
        <taxon>Bacillati</taxon>
        <taxon>Actinomycetota</taxon>
        <taxon>Actinomycetes</taxon>
        <taxon>Mycobacteriales</taxon>
        <taxon>Mycobacteriaceae</taxon>
        <taxon>Mycolicibacterium</taxon>
    </lineage>
</organism>
<evidence type="ECO:0000256" key="4">
    <source>
        <dbReference type="RuleBase" id="RU003345"/>
    </source>
</evidence>
<dbReference type="Pfam" id="PF00171">
    <property type="entry name" value="Aldedh"/>
    <property type="match status" value="1"/>
</dbReference>
<evidence type="ECO:0000313" key="7">
    <source>
        <dbReference type="Proteomes" id="UP000466187"/>
    </source>
</evidence>
<dbReference type="InterPro" id="IPR029510">
    <property type="entry name" value="Ald_DH_CS_GLU"/>
</dbReference>
<comment type="similarity">
    <text evidence="1 4">Belongs to the aldehyde dehydrogenase family.</text>
</comment>
<dbReference type="InterPro" id="IPR016161">
    <property type="entry name" value="Ald_DH/histidinol_DH"/>
</dbReference>
<evidence type="ECO:0000259" key="5">
    <source>
        <dbReference type="Pfam" id="PF00171"/>
    </source>
</evidence>
<protein>
    <submittedName>
        <fullName evidence="6">NAD/NADP-dependent betaine aldehyde dehydrogenase</fullName>
    </submittedName>
</protein>
<dbReference type="Proteomes" id="UP000466187">
    <property type="component" value="Chromosome"/>
</dbReference>
<dbReference type="GO" id="GO:0016620">
    <property type="term" value="F:oxidoreductase activity, acting on the aldehyde or oxo group of donors, NAD or NADP as acceptor"/>
    <property type="evidence" value="ECO:0007669"/>
    <property type="project" value="InterPro"/>
</dbReference>
<dbReference type="Gene3D" id="3.40.309.10">
    <property type="entry name" value="Aldehyde Dehydrogenase, Chain A, domain 2"/>
    <property type="match status" value="1"/>
</dbReference>
<evidence type="ECO:0000256" key="1">
    <source>
        <dbReference type="ARBA" id="ARBA00009986"/>
    </source>
</evidence>
<evidence type="ECO:0000256" key="2">
    <source>
        <dbReference type="ARBA" id="ARBA00023002"/>
    </source>
</evidence>
<reference evidence="6 7" key="1">
    <citation type="journal article" date="2019" name="Emerg. Microbes Infect.">
        <title>Comprehensive subspecies identification of 175 nontuberculous mycobacteria species based on 7547 genomic profiles.</title>
        <authorList>
            <person name="Matsumoto Y."/>
            <person name="Kinjo T."/>
            <person name="Motooka D."/>
            <person name="Nabeya D."/>
            <person name="Jung N."/>
            <person name="Uechi K."/>
            <person name="Horii T."/>
            <person name="Iida T."/>
            <person name="Fujita J."/>
            <person name="Nakamura S."/>
        </authorList>
    </citation>
    <scope>NUCLEOTIDE SEQUENCE [LARGE SCALE GENOMIC DNA]</scope>
    <source>
        <strain evidence="6 7">JCM 12688</strain>
    </source>
</reference>
<feature type="domain" description="Aldehyde dehydrogenase" evidence="5">
    <location>
        <begin position="26"/>
        <end position="481"/>
    </location>
</feature>
<evidence type="ECO:0000256" key="3">
    <source>
        <dbReference type="PROSITE-ProRule" id="PRU10007"/>
    </source>
</evidence>
<dbReference type="FunFam" id="3.40.605.10:FF:000007">
    <property type="entry name" value="NAD/NADP-dependent betaine aldehyde dehydrogenase"/>
    <property type="match status" value="1"/>
</dbReference>
<dbReference type="FunFam" id="3.40.309.10:FF:000012">
    <property type="entry name" value="Betaine aldehyde dehydrogenase"/>
    <property type="match status" value="1"/>
</dbReference>
<sequence length="488" mass="51203">MVDDPRSAVMRTWTLPLGDATLQGQSVYDVEDPCTGDVLTQVPDCSSEDVDRVVATAHAAQRDWALRTPRQRGTALRALATLMRDHSEELALLDAIDGGFPLPAMRDDVTWAADVLELMADDALDLGGRTIPLSANLHYTLQQPYGVVARIVPFNHPVLFAGSKIAAPLMAGNAVVLKAPDQTPLSAIRLAELAREVLPEGLFGVVTGHGATAGAALVAHPLVRRIGFIGSPGTGRHIQRLAAEHGVKYVTLELGGKNPMIVMPDADLEAAAKSAVVGMNFTTTAGQSCGSTSRLLLHEAIADEVIDLVVDQVAAIKVGDPLVDGTDMGPVIDQAQYSKSLRAIESGRAGGASVLTGGGRAQGVGSKGWYVAPTVLAGVAPQADVARDEIFGPVLSVLTVRDEAEAVEVANSVEFGLTAAVWTNDVSQAHRMAAGLDAGYVWINGSARHYWGLPFGGWKSSGVGSEESTEELLSYTQVKAVTVTVTLD</sequence>
<dbReference type="InterPro" id="IPR016163">
    <property type="entry name" value="Ald_DH_C"/>
</dbReference>
<evidence type="ECO:0000313" key="6">
    <source>
        <dbReference type="EMBL" id="BBZ18861.1"/>
    </source>
</evidence>
<dbReference type="SUPFAM" id="SSF53720">
    <property type="entry name" value="ALDH-like"/>
    <property type="match status" value="1"/>
</dbReference>
<dbReference type="AlphaFoldDB" id="A0A7I7WQQ7"/>
<dbReference type="EMBL" id="AP022608">
    <property type="protein sequence ID" value="BBZ18861.1"/>
    <property type="molecule type" value="Genomic_DNA"/>
</dbReference>
<name>A0A7I7WQQ7_MYCGU</name>
<gene>
    <name evidence="6" type="primary">betB</name>
    <name evidence="6" type="ORF">MGAD_31960</name>
</gene>
<proteinExistence type="inferred from homology"/>
<dbReference type="Gene3D" id="3.40.605.10">
    <property type="entry name" value="Aldehyde Dehydrogenase, Chain A, domain 1"/>
    <property type="match status" value="1"/>
</dbReference>
<dbReference type="PROSITE" id="PS00687">
    <property type="entry name" value="ALDEHYDE_DEHYDR_GLU"/>
    <property type="match status" value="1"/>
</dbReference>
<dbReference type="KEGG" id="mgad:MGAD_31960"/>
<keyword evidence="2 4" id="KW-0560">Oxidoreductase</keyword>
<accession>A0A7I7WQQ7</accession>
<dbReference type="PANTHER" id="PTHR11699">
    <property type="entry name" value="ALDEHYDE DEHYDROGENASE-RELATED"/>
    <property type="match status" value="1"/>
</dbReference>
<dbReference type="InterPro" id="IPR015590">
    <property type="entry name" value="Aldehyde_DH_dom"/>
</dbReference>
<dbReference type="InterPro" id="IPR016162">
    <property type="entry name" value="Ald_DH_N"/>
</dbReference>